<name>A0A285D616_9BACI</name>
<dbReference type="GO" id="GO:0042601">
    <property type="term" value="C:endospore-forming forespore"/>
    <property type="evidence" value="ECO:0007669"/>
    <property type="project" value="TreeGrafter"/>
</dbReference>
<dbReference type="PANTHER" id="PTHR39179:SF2">
    <property type="entry name" value="ENDOSPORE COAT-ASSOCIATED PROTEIN YUTH"/>
    <property type="match status" value="1"/>
</dbReference>
<gene>
    <name evidence="1" type="ORF">SAMN05877753_111115</name>
</gene>
<reference evidence="1 2" key="1">
    <citation type="submission" date="2017-08" db="EMBL/GenBank/DDBJ databases">
        <authorList>
            <person name="de Groot N.N."/>
        </authorList>
    </citation>
    <scope>NUCLEOTIDE SEQUENCE [LARGE SCALE GENOMIC DNA]</scope>
    <source>
        <strain evidence="1 2">JC228</strain>
    </source>
</reference>
<evidence type="ECO:0000313" key="2">
    <source>
        <dbReference type="Proteomes" id="UP000219546"/>
    </source>
</evidence>
<protein>
    <submittedName>
        <fullName evidence="1">Spore coat protein YutH</fullName>
    </submittedName>
</protein>
<dbReference type="Proteomes" id="UP000219546">
    <property type="component" value="Unassembled WGS sequence"/>
</dbReference>
<proteinExistence type="predicted"/>
<organism evidence="1 2">
    <name type="scientific">Bacillus oleivorans</name>
    <dbReference type="NCBI Taxonomy" id="1448271"/>
    <lineage>
        <taxon>Bacteria</taxon>
        <taxon>Bacillati</taxon>
        <taxon>Bacillota</taxon>
        <taxon>Bacilli</taxon>
        <taxon>Bacillales</taxon>
        <taxon>Bacillaceae</taxon>
        <taxon>Bacillus</taxon>
    </lineage>
</organism>
<keyword evidence="1" id="KW-0167">Capsid protein</keyword>
<dbReference type="EMBL" id="OAOP01000011">
    <property type="protein sequence ID" value="SNX75261.1"/>
    <property type="molecule type" value="Genomic_DNA"/>
</dbReference>
<dbReference type="InterPro" id="IPR014254">
    <property type="entry name" value="Spore_coat_YutH"/>
</dbReference>
<dbReference type="NCBIfam" id="TIGR02905">
    <property type="entry name" value="spore_yutH"/>
    <property type="match status" value="1"/>
</dbReference>
<sequence>MDYQSLLSLFEIEPEQMFKIGRYDAVYSRGIVYIMAPIQDREQNELIELHKLSTHLYTYGDQTIARFKQNKTRSYIGQHQDQSFVVLYNEHLRSINTSMGRSLAEFHYRGKLFNEKVQVISRIGQWKELWEKRLEQMEKVWQQKLFVEPEEEFDRLFIESFPYFMGLAENAIQYLTDTELDDTPLDVDAGTVTYQRFSRYLWEGDVCIKNPFDWVFDHAGRDITEWVREHVHLHYRTYEKGILSFFQEYQRLIPLSSFSWRLIFARLTFPLHYLEVVEDYYLTNSEHNKKLLEERLNTLINRTVDYEEFISRFYELAGAPVRSFKLPRFGWV</sequence>
<dbReference type="OrthoDB" id="2986702at2"/>
<dbReference type="InterPro" id="IPR047175">
    <property type="entry name" value="CotS-like"/>
</dbReference>
<dbReference type="SUPFAM" id="SSF56112">
    <property type="entry name" value="Protein kinase-like (PK-like)"/>
    <property type="match status" value="1"/>
</dbReference>
<dbReference type="PANTHER" id="PTHR39179">
    <property type="entry name" value="SPORE COAT PROTEIN I"/>
    <property type="match status" value="1"/>
</dbReference>
<accession>A0A285D616</accession>
<dbReference type="InterPro" id="IPR011009">
    <property type="entry name" value="Kinase-like_dom_sf"/>
</dbReference>
<evidence type="ECO:0000313" key="1">
    <source>
        <dbReference type="EMBL" id="SNX75261.1"/>
    </source>
</evidence>
<keyword evidence="2" id="KW-1185">Reference proteome</keyword>
<dbReference type="RefSeq" id="WP_097160381.1">
    <property type="nucleotide sequence ID" value="NZ_JBEPMQ010000014.1"/>
</dbReference>
<keyword evidence="1" id="KW-0946">Virion</keyword>
<dbReference type="AlphaFoldDB" id="A0A285D616"/>
<dbReference type="Gene3D" id="3.90.1200.10">
    <property type="match status" value="1"/>
</dbReference>